<dbReference type="InterPro" id="IPR013094">
    <property type="entry name" value="AB_hydrolase_3"/>
</dbReference>
<dbReference type="STRING" id="348802.A0A0D2D257"/>
<evidence type="ECO:0000259" key="5">
    <source>
        <dbReference type="Pfam" id="PF07859"/>
    </source>
</evidence>
<dbReference type="InterPro" id="IPR050300">
    <property type="entry name" value="GDXG_lipolytic_enzyme"/>
</dbReference>
<dbReference type="PROSITE" id="PS01174">
    <property type="entry name" value="LIPASE_GDXG_SER"/>
    <property type="match status" value="1"/>
</dbReference>
<dbReference type="GO" id="GO:0016787">
    <property type="term" value="F:hydrolase activity"/>
    <property type="evidence" value="ECO:0007669"/>
    <property type="project" value="UniProtKB-KW"/>
</dbReference>
<dbReference type="RefSeq" id="XP_013317061.1">
    <property type="nucleotide sequence ID" value="XM_013461607.1"/>
</dbReference>
<dbReference type="InterPro" id="IPR033140">
    <property type="entry name" value="Lipase_GDXG_put_SER_AS"/>
</dbReference>
<dbReference type="AlphaFoldDB" id="A0A0D2D257"/>
<evidence type="ECO:0000256" key="4">
    <source>
        <dbReference type="SAM" id="MobiDB-lite"/>
    </source>
</evidence>
<evidence type="ECO:0000313" key="6">
    <source>
        <dbReference type="EMBL" id="KIW56477.1"/>
    </source>
</evidence>
<organism evidence="6 7">
    <name type="scientific">Exophiala xenobiotica</name>
    <dbReference type="NCBI Taxonomy" id="348802"/>
    <lineage>
        <taxon>Eukaryota</taxon>
        <taxon>Fungi</taxon>
        <taxon>Dikarya</taxon>
        <taxon>Ascomycota</taxon>
        <taxon>Pezizomycotina</taxon>
        <taxon>Eurotiomycetes</taxon>
        <taxon>Chaetothyriomycetidae</taxon>
        <taxon>Chaetothyriales</taxon>
        <taxon>Herpotrichiellaceae</taxon>
        <taxon>Exophiala</taxon>
    </lineage>
</organism>
<evidence type="ECO:0000256" key="1">
    <source>
        <dbReference type="ARBA" id="ARBA00010515"/>
    </source>
</evidence>
<feature type="domain" description="Alpha/beta hydrolase fold-3" evidence="5">
    <location>
        <begin position="122"/>
        <end position="355"/>
    </location>
</feature>
<evidence type="ECO:0000256" key="2">
    <source>
        <dbReference type="ARBA" id="ARBA00022801"/>
    </source>
</evidence>
<dbReference type="GeneID" id="25327044"/>
<dbReference type="EMBL" id="KN847319">
    <property type="protein sequence ID" value="KIW56477.1"/>
    <property type="molecule type" value="Genomic_DNA"/>
</dbReference>
<evidence type="ECO:0000313" key="7">
    <source>
        <dbReference type="Proteomes" id="UP000054342"/>
    </source>
</evidence>
<protein>
    <recommendedName>
        <fullName evidence="5">Alpha/beta hydrolase fold-3 domain-containing protein</fullName>
    </recommendedName>
</protein>
<accession>A0A0D2D257</accession>
<dbReference type="PANTHER" id="PTHR48081">
    <property type="entry name" value="AB HYDROLASE SUPERFAMILY PROTEIN C4A8.06C"/>
    <property type="match status" value="1"/>
</dbReference>
<dbReference type="Proteomes" id="UP000054342">
    <property type="component" value="Unassembled WGS sequence"/>
</dbReference>
<comment type="similarity">
    <text evidence="1">Belongs to the 'GDXG' lipolytic enzyme family.</text>
</comment>
<feature type="region of interest" description="Disordered" evidence="4">
    <location>
        <begin position="37"/>
        <end position="60"/>
    </location>
</feature>
<dbReference type="InterPro" id="IPR029058">
    <property type="entry name" value="AB_hydrolase_fold"/>
</dbReference>
<dbReference type="PANTHER" id="PTHR48081:SF8">
    <property type="entry name" value="ALPHA_BETA HYDROLASE FOLD-3 DOMAIN-CONTAINING PROTEIN-RELATED"/>
    <property type="match status" value="1"/>
</dbReference>
<proteinExistence type="inferred from homology"/>
<feature type="active site" evidence="3">
    <location>
        <position position="201"/>
    </location>
</feature>
<dbReference type="Pfam" id="PF07859">
    <property type="entry name" value="Abhydrolase_3"/>
    <property type="match status" value="1"/>
</dbReference>
<dbReference type="HOGENOM" id="CLU_012494_13_4_1"/>
<name>A0A0D2D257_9EURO</name>
<evidence type="ECO:0000256" key="3">
    <source>
        <dbReference type="PROSITE-ProRule" id="PRU10038"/>
    </source>
</evidence>
<dbReference type="OrthoDB" id="2152029at2759"/>
<dbReference type="Gene3D" id="3.40.50.1820">
    <property type="entry name" value="alpha/beta hydrolase"/>
    <property type="match status" value="1"/>
</dbReference>
<reference evidence="6 7" key="1">
    <citation type="submission" date="2015-01" db="EMBL/GenBank/DDBJ databases">
        <title>The Genome Sequence of Exophiala xenobiotica CBS118157.</title>
        <authorList>
            <consortium name="The Broad Institute Genomics Platform"/>
            <person name="Cuomo C."/>
            <person name="de Hoog S."/>
            <person name="Gorbushina A."/>
            <person name="Stielow B."/>
            <person name="Teixiera M."/>
            <person name="Abouelleil A."/>
            <person name="Chapman S.B."/>
            <person name="Priest M."/>
            <person name="Young S.K."/>
            <person name="Wortman J."/>
            <person name="Nusbaum C."/>
            <person name="Birren B."/>
        </authorList>
    </citation>
    <scope>NUCLEOTIDE SEQUENCE [LARGE SCALE GENOMIC DNA]</scope>
    <source>
        <strain evidence="6 7">CBS 118157</strain>
    </source>
</reference>
<keyword evidence="7" id="KW-1185">Reference proteome</keyword>
<keyword evidence="2" id="KW-0378">Hydrolase</keyword>
<dbReference type="SUPFAM" id="SSF53474">
    <property type="entry name" value="alpha/beta-Hydrolases"/>
    <property type="match status" value="1"/>
</dbReference>
<gene>
    <name evidence="6" type="ORF">PV05_05136</name>
</gene>
<feature type="region of interest" description="Disordered" evidence="4">
    <location>
        <begin position="75"/>
        <end position="108"/>
    </location>
</feature>
<sequence length="386" mass="42495">MSSSPTSTMSIELKTRTDLSLLYRVLRTLIRPLRPRLVKPGKEAPPGSQRLSPPQRRSCEVVESKREGVWEYTFRHASQSRSRPQTRKQHRQVDTQTQTSHDGELNDQEKIHGTRIHRVYCFCGGGFQSPPSSEHWLFLTKLTKDLSLGQTNRDVEVTVVSQPLAPASPAADTLPILRRWLMSALDDASGKGETVTLAGDSSGGNIALSLGLWVVQNYSPPPISTSLPLVSVMVISPAVDLRNVNPGIAEADKHDPVLTVGLTSQVAQAWTGNVVSEHTKTAPPRLVDMEDPDVSPLLNADEVFEKVRDMGVRVHGVVGTHDVLAPDALELMRKCERLGVKGKWLVWEGQMHCFPLAGVGDIIGLREGKEGRRWVEGVLREDAGRT</sequence>